<sequence>MKLKLATAAIAAVMAAGPALADLTFSALSYRTGPYAANGIPFADGYIDYFTLLNERDGGINGEKVNIVECETGYNTEKGVECYESTKGSGALVYQPLSTGITYQLIPKVTSDNIPLHSMGYGRTSAKNGKVFTNIFNYPANYWDGASHAVTHILDINGGDISGKKIALVYHNSAYGKEPIRTLEELAKKHGYELTLLPVDHPGQEQKSQWLQIRREKPDYVLMWGWGVMNQVAVQEAVNIRFPMENFIGIWWSGSENDVLPAGEGANGYKALTFHNLGSDYPFYADLKKYVVDTGKTAGAGDQLGTALYNRGMYAAMLAAEAAKTAQEIHGTTAITPAMMRDGMENLEMTEAKMTALGLPKFGPEFKVSCENHGGDGYGAVAQWDAVAKEWNLITDYFQSDQEILAPLIEEDSAAYAAENGITPGC</sequence>
<keyword evidence="6" id="KW-1185">Reference proteome</keyword>
<dbReference type="EMBL" id="FRBN01000015">
    <property type="protein sequence ID" value="SHL46908.1"/>
    <property type="molecule type" value="Genomic_DNA"/>
</dbReference>
<gene>
    <name evidence="5" type="ORF">SAMN05444414_11537</name>
</gene>
<comment type="similarity">
    <text evidence="1">Belongs to the leucine-binding protein family.</text>
</comment>
<dbReference type="Gene3D" id="3.40.50.2300">
    <property type="match status" value="2"/>
</dbReference>
<proteinExistence type="inferred from homology"/>
<feature type="chain" id="PRO_5011957834" evidence="3">
    <location>
        <begin position="22"/>
        <end position="426"/>
    </location>
</feature>
<dbReference type="InterPro" id="IPR028082">
    <property type="entry name" value="Peripla_BP_I"/>
</dbReference>
<name>A0A1M7AVU3_9RHOB</name>
<organism evidence="5 6">
    <name type="scientific">Roseovarius marisflavi</name>
    <dbReference type="NCBI Taxonomy" id="1054996"/>
    <lineage>
        <taxon>Bacteria</taxon>
        <taxon>Pseudomonadati</taxon>
        <taxon>Pseudomonadota</taxon>
        <taxon>Alphaproteobacteria</taxon>
        <taxon>Rhodobacterales</taxon>
        <taxon>Roseobacteraceae</taxon>
        <taxon>Roseovarius</taxon>
    </lineage>
</organism>
<evidence type="ECO:0000313" key="6">
    <source>
        <dbReference type="Proteomes" id="UP000184191"/>
    </source>
</evidence>
<dbReference type="OrthoDB" id="8184122at2"/>
<feature type="domain" description="Leucine-binding protein" evidence="4">
    <location>
        <begin position="27"/>
        <end position="385"/>
    </location>
</feature>
<dbReference type="RefSeq" id="WP_073198696.1">
    <property type="nucleotide sequence ID" value="NZ_FRBN01000015.1"/>
</dbReference>
<dbReference type="Proteomes" id="UP000184191">
    <property type="component" value="Unassembled WGS sequence"/>
</dbReference>
<evidence type="ECO:0000256" key="1">
    <source>
        <dbReference type="ARBA" id="ARBA00010062"/>
    </source>
</evidence>
<dbReference type="CDD" id="cd06334">
    <property type="entry name" value="PBP1_ABC_ligand_binding-like"/>
    <property type="match status" value="1"/>
</dbReference>
<feature type="signal peptide" evidence="3">
    <location>
        <begin position="1"/>
        <end position="21"/>
    </location>
</feature>
<dbReference type="SUPFAM" id="SSF53822">
    <property type="entry name" value="Periplasmic binding protein-like I"/>
    <property type="match status" value="1"/>
</dbReference>
<dbReference type="PANTHER" id="PTHR47235">
    <property type="entry name" value="BLR6548 PROTEIN"/>
    <property type="match status" value="1"/>
</dbReference>
<dbReference type="PANTHER" id="PTHR47235:SF1">
    <property type="entry name" value="BLR6548 PROTEIN"/>
    <property type="match status" value="1"/>
</dbReference>
<accession>A0A1M7AVU3</accession>
<protein>
    <submittedName>
        <fullName evidence="5">Amino acid/amide ABC transporter substrate-binding protein, HAAT family</fullName>
    </submittedName>
</protein>
<evidence type="ECO:0000313" key="5">
    <source>
        <dbReference type="EMBL" id="SHL46908.1"/>
    </source>
</evidence>
<keyword evidence="2 3" id="KW-0732">Signal</keyword>
<evidence type="ECO:0000256" key="3">
    <source>
        <dbReference type="SAM" id="SignalP"/>
    </source>
</evidence>
<dbReference type="InterPro" id="IPR028081">
    <property type="entry name" value="Leu-bd"/>
</dbReference>
<dbReference type="STRING" id="1054996.SAMN05444414_11537"/>
<evidence type="ECO:0000256" key="2">
    <source>
        <dbReference type="ARBA" id="ARBA00022729"/>
    </source>
</evidence>
<evidence type="ECO:0000259" key="4">
    <source>
        <dbReference type="Pfam" id="PF13458"/>
    </source>
</evidence>
<dbReference type="AlphaFoldDB" id="A0A1M7AVU3"/>
<dbReference type="Pfam" id="PF13458">
    <property type="entry name" value="Peripla_BP_6"/>
    <property type="match status" value="1"/>
</dbReference>
<reference evidence="6" key="1">
    <citation type="submission" date="2016-11" db="EMBL/GenBank/DDBJ databases">
        <authorList>
            <person name="Varghese N."/>
            <person name="Submissions S."/>
        </authorList>
    </citation>
    <scope>NUCLEOTIDE SEQUENCE [LARGE SCALE GENOMIC DNA]</scope>
    <source>
        <strain evidence="6">DSM 29327</strain>
    </source>
</reference>